<dbReference type="Pfam" id="PF13426">
    <property type="entry name" value="PAS_9"/>
    <property type="match status" value="2"/>
</dbReference>
<dbReference type="AlphaFoldDB" id="A0A8E7B4A5"/>
<dbReference type="NCBIfam" id="TIGR00229">
    <property type="entry name" value="sensory_box"/>
    <property type="match status" value="2"/>
</dbReference>
<keyword evidence="4" id="KW-1185">Reference proteome</keyword>
<dbReference type="SMART" id="SM00091">
    <property type="entry name" value="PAS"/>
    <property type="match status" value="1"/>
</dbReference>
<dbReference type="RefSeq" id="WP_214420984.1">
    <property type="nucleotide sequence ID" value="NZ_CP075546.1"/>
</dbReference>
<dbReference type="InterPro" id="IPR035965">
    <property type="entry name" value="PAS-like_dom_sf"/>
</dbReference>
<evidence type="ECO:0000313" key="4">
    <source>
        <dbReference type="Proteomes" id="UP000680656"/>
    </source>
</evidence>
<proteinExistence type="predicted"/>
<dbReference type="PROSITE" id="PS50113">
    <property type="entry name" value="PAC"/>
    <property type="match status" value="1"/>
</dbReference>
<evidence type="ECO:0000259" key="2">
    <source>
        <dbReference type="PROSITE" id="PS50113"/>
    </source>
</evidence>
<dbReference type="EMBL" id="CP075546">
    <property type="protein sequence ID" value="QVV90212.1"/>
    <property type="molecule type" value="Genomic_DNA"/>
</dbReference>
<dbReference type="InterPro" id="IPR001610">
    <property type="entry name" value="PAC"/>
</dbReference>
<dbReference type="Proteomes" id="UP000680656">
    <property type="component" value="Chromosome"/>
</dbReference>
<feature type="domain" description="PAS" evidence="1">
    <location>
        <begin position="110"/>
        <end position="154"/>
    </location>
</feature>
<name>A0A8E7B4A5_9EURY</name>
<reference evidence="3 4" key="1">
    <citation type="submission" date="2021-05" db="EMBL/GenBank/DDBJ databases">
        <title>A novel Methanospirillum isolate from a pyrite-forming mixed culture.</title>
        <authorList>
            <person name="Bunk B."/>
            <person name="Sproer C."/>
            <person name="Spring S."/>
            <person name="Pester M."/>
        </authorList>
    </citation>
    <scope>NUCLEOTIDE SEQUENCE [LARGE SCALE GENOMIC DNA]</scope>
    <source>
        <strain evidence="3 4">J.3.6.1-F.2.7.3</strain>
    </source>
</reference>
<evidence type="ECO:0000259" key="1">
    <source>
        <dbReference type="PROSITE" id="PS50112"/>
    </source>
</evidence>
<dbReference type="InterPro" id="IPR000700">
    <property type="entry name" value="PAS-assoc_C"/>
</dbReference>
<dbReference type="InterPro" id="IPR000014">
    <property type="entry name" value="PAS"/>
</dbReference>
<gene>
    <name evidence="3" type="ORF">KHC33_06935</name>
</gene>
<organism evidence="3 4">
    <name type="scientific">Methanospirillum purgamenti</name>
    <dbReference type="NCBI Taxonomy" id="2834276"/>
    <lineage>
        <taxon>Archaea</taxon>
        <taxon>Methanobacteriati</taxon>
        <taxon>Methanobacteriota</taxon>
        <taxon>Stenosarchaea group</taxon>
        <taxon>Methanomicrobia</taxon>
        <taxon>Methanomicrobiales</taxon>
        <taxon>Methanospirillaceae</taxon>
        <taxon>Methanospirillum</taxon>
    </lineage>
</organism>
<feature type="domain" description="PAC" evidence="2">
    <location>
        <begin position="61"/>
        <end position="116"/>
    </location>
</feature>
<dbReference type="SMART" id="SM00086">
    <property type="entry name" value="PAC"/>
    <property type="match status" value="2"/>
</dbReference>
<dbReference type="SUPFAM" id="SSF55785">
    <property type="entry name" value="PYP-like sensor domain (PAS domain)"/>
    <property type="match status" value="2"/>
</dbReference>
<dbReference type="KEGG" id="mrtj:KHC33_06935"/>
<evidence type="ECO:0000313" key="3">
    <source>
        <dbReference type="EMBL" id="QVV90212.1"/>
    </source>
</evidence>
<accession>A0A8E7B4A5</accession>
<protein>
    <submittedName>
        <fullName evidence="3">PAS domain-containing protein</fullName>
    </submittedName>
</protein>
<sequence length="245" mass="27937">MIVKLDTSGNIIFFNEFAQHFLGFKDIKINEKIILSTIYSNTDSNERNISDFVKNLLHNPEKYDNNLSEIIKKDGVRCWIAWTNKLLLDSQGKITGILSIGHDITDQKIVEEKLLAIINFLPDATFVIDIEGKVIAWNYAIEEITGVKAENIIGMGNYEYSLALYNKREPIFIDYALRPDLDISNRYTNYKQEGNSIIGETYNTFLNPNGIYLWGKASSLFDANGNIIGAIESFRDITHLKNEKP</sequence>
<dbReference type="PROSITE" id="PS50112">
    <property type="entry name" value="PAS"/>
    <property type="match status" value="1"/>
</dbReference>
<dbReference type="Gene3D" id="3.30.450.20">
    <property type="entry name" value="PAS domain"/>
    <property type="match status" value="2"/>
</dbReference>
<dbReference type="CDD" id="cd00130">
    <property type="entry name" value="PAS"/>
    <property type="match status" value="2"/>
</dbReference>
<dbReference type="GeneID" id="65096905"/>